<protein>
    <submittedName>
        <fullName evidence="2">Uncharacterized protein</fullName>
    </submittedName>
</protein>
<feature type="compositionally biased region" description="Basic and acidic residues" evidence="1">
    <location>
        <begin position="12"/>
        <end position="30"/>
    </location>
</feature>
<accession>A0ABR1AWY6</accession>
<proteinExistence type="predicted"/>
<feature type="region of interest" description="Disordered" evidence="1">
    <location>
        <begin position="1"/>
        <end position="74"/>
    </location>
</feature>
<organism evidence="2 3">
    <name type="scientific">Polyplax serrata</name>
    <name type="common">Common mouse louse</name>
    <dbReference type="NCBI Taxonomy" id="468196"/>
    <lineage>
        <taxon>Eukaryota</taxon>
        <taxon>Metazoa</taxon>
        <taxon>Ecdysozoa</taxon>
        <taxon>Arthropoda</taxon>
        <taxon>Hexapoda</taxon>
        <taxon>Insecta</taxon>
        <taxon>Pterygota</taxon>
        <taxon>Neoptera</taxon>
        <taxon>Paraneoptera</taxon>
        <taxon>Psocodea</taxon>
        <taxon>Troctomorpha</taxon>
        <taxon>Phthiraptera</taxon>
        <taxon>Anoplura</taxon>
        <taxon>Polyplacidae</taxon>
        <taxon>Polyplax</taxon>
    </lineage>
</organism>
<keyword evidence="3" id="KW-1185">Reference proteome</keyword>
<reference evidence="2 3" key="1">
    <citation type="submission" date="2023-09" db="EMBL/GenBank/DDBJ databases">
        <title>Genomes of two closely related lineages of the louse Polyplax serrata with different host specificities.</title>
        <authorList>
            <person name="Martinu J."/>
            <person name="Tarabai H."/>
            <person name="Stefka J."/>
            <person name="Hypsa V."/>
        </authorList>
    </citation>
    <scope>NUCLEOTIDE SEQUENCE [LARGE SCALE GENOMIC DNA]</scope>
    <source>
        <strain evidence="2">98ZLc_SE</strain>
    </source>
</reference>
<evidence type="ECO:0000256" key="1">
    <source>
        <dbReference type="SAM" id="MobiDB-lite"/>
    </source>
</evidence>
<gene>
    <name evidence="2" type="ORF">RUM44_002884</name>
</gene>
<evidence type="ECO:0000313" key="3">
    <source>
        <dbReference type="Proteomes" id="UP001359485"/>
    </source>
</evidence>
<dbReference type="Proteomes" id="UP001359485">
    <property type="component" value="Unassembled WGS sequence"/>
</dbReference>
<sequence>MRSKNRCVASFPRKEFQDAKSKRNGVDSEYLRQTLEAPEKELSGETDGGSGSRQRSKAGAAATTAAAVSAGGQEGGSRITRWLIEGYVAEERRVERRQKGRCLVASNSAGPDVTFSVSFPTVSTWGICRLSSNSYREIYHGVPDVNG</sequence>
<evidence type="ECO:0000313" key="2">
    <source>
        <dbReference type="EMBL" id="KAK6630715.1"/>
    </source>
</evidence>
<name>A0ABR1AWY6_POLSC</name>
<feature type="compositionally biased region" description="Low complexity" evidence="1">
    <location>
        <begin position="58"/>
        <end position="71"/>
    </location>
</feature>
<comment type="caution">
    <text evidence="2">The sequence shown here is derived from an EMBL/GenBank/DDBJ whole genome shotgun (WGS) entry which is preliminary data.</text>
</comment>
<dbReference type="EMBL" id="JAWJWF010000007">
    <property type="protein sequence ID" value="KAK6630715.1"/>
    <property type="molecule type" value="Genomic_DNA"/>
</dbReference>